<evidence type="ECO:0000256" key="1">
    <source>
        <dbReference type="ARBA" id="ARBA00022723"/>
    </source>
</evidence>
<gene>
    <name evidence="4" type="ORF">QO011_005111</name>
</gene>
<keyword evidence="2 4" id="KW-0456">Lyase</keyword>
<dbReference type="SMART" id="SM01007">
    <property type="entry name" value="Aldolase_II"/>
    <property type="match status" value="1"/>
</dbReference>
<accession>A0ABU0JG21</accession>
<dbReference type="GO" id="GO:0016829">
    <property type="term" value="F:lyase activity"/>
    <property type="evidence" value="ECO:0007669"/>
    <property type="project" value="UniProtKB-KW"/>
</dbReference>
<protein>
    <submittedName>
        <fullName evidence="4">HCOMODA/2-hydroxy-3-carboxy-muconic semialdehyde decarboxylase</fullName>
        <ecNumber evidence="4">4.1.1.-</ecNumber>
    </submittedName>
</protein>
<dbReference type="SUPFAM" id="SSF53639">
    <property type="entry name" value="AraD/HMP-PK domain-like"/>
    <property type="match status" value="1"/>
</dbReference>
<evidence type="ECO:0000313" key="5">
    <source>
        <dbReference type="Proteomes" id="UP001242480"/>
    </source>
</evidence>
<evidence type="ECO:0000259" key="3">
    <source>
        <dbReference type="SMART" id="SM01007"/>
    </source>
</evidence>
<dbReference type="PANTHER" id="PTHR22789:SF0">
    <property type="entry name" value="3-OXO-TETRONATE 4-PHOSPHATE DECARBOXYLASE-RELATED"/>
    <property type="match status" value="1"/>
</dbReference>
<name>A0ABU0JG21_9HYPH</name>
<comment type="caution">
    <text evidence="4">The sequence shown here is derived from an EMBL/GenBank/DDBJ whole genome shotgun (WGS) entry which is preliminary data.</text>
</comment>
<dbReference type="InterPro" id="IPR001303">
    <property type="entry name" value="Aldolase_II/adducin_N"/>
</dbReference>
<sequence length="268" mass="29136">MCTSAGHGHPIAVDVADSAPASAAASPRLIETLVLANHILFDQGVVDAFGHVSVRHDERPDRFLLARNMAPGRVHAEDIIEFTLDGEAVNAGGRKVYLERFIHGEIYRRRPDVQAVVHSHSHAIVPLSVVKGVRLRALFHMAGFVGQGAPVFEIRETGGEATDLLISNRRLGAALAETFDASDIVLMRGHGSTVVGGSLQQVVYRAVYAEINARYQLEATRLGEVVYLTEGESQAAVRNVEAQVQRPWDLWVEQAKARRAGSEQGRPA</sequence>
<feature type="domain" description="Class II aldolase/adducin N-terminal" evidence="3">
    <location>
        <begin position="31"/>
        <end position="217"/>
    </location>
</feature>
<dbReference type="EC" id="4.1.1.-" evidence="4"/>
<dbReference type="Gene3D" id="3.40.225.10">
    <property type="entry name" value="Class II aldolase/adducin N-terminal domain"/>
    <property type="match status" value="1"/>
</dbReference>
<dbReference type="InterPro" id="IPR036409">
    <property type="entry name" value="Aldolase_II/adducin_N_sf"/>
</dbReference>
<keyword evidence="1" id="KW-0479">Metal-binding</keyword>
<dbReference type="InterPro" id="IPR050197">
    <property type="entry name" value="Aldolase_class_II_sugar_metab"/>
</dbReference>
<organism evidence="4 5">
    <name type="scientific">Labrys wisconsinensis</name>
    <dbReference type="NCBI Taxonomy" id="425677"/>
    <lineage>
        <taxon>Bacteria</taxon>
        <taxon>Pseudomonadati</taxon>
        <taxon>Pseudomonadota</taxon>
        <taxon>Alphaproteobacteria</taxon>
        <taxon>Hyphomicrobiales</taxon>
        <taxon>Xanthobacteraceae</taxon>
        <taxon>Labrys</taxon>
    </lineage>
</organism>
<dbReference type="RefSeq" id="WP_307278316.1">
    <property type="nucleotide sequence ID" value="NZ_JAUSVX010000011.1"/>
</dbReference>
<evidence type="ECO:0000313" key="4">
    <source>
        <dbReference type="EMBL" id="MDQ0472082.1"/>
    </source>
</evidence>
<dbReference type="Pfam" id="PF00596">
    <property type="entry name" value="Aldolase_II"/>
    <property type="match status" value="1"/>
</dbReference>
<dbReference type="EMBL" id="JAUSVX010000011">
    <property type="protein sequence ID" value="MDQ0472082.1"/>
    <property type="molecule type" value="Genomic_DNA"/>
</dbReference>
<proteinExistence type="predicted"/>
<reference evidence="4 5" key="1">
    <citation type="submission" date="2023-07" db="EMBL/GenBank/DDBJ databases">
        <title>Genomic Encyclopedia of Type Strains, Phase IV (KMG-IV): sequencing the most valuable type-strain genomes for metagenomic binning, comparative biology and taxonomic classification.</title>
        <authorList>
            <person name="Goeker M."/>
        </authorList>
    </citation>
    <scope>NUCLEOTIDE SEQUENCE [LARGE SCALE GENOMIC DNA]</scope>
    <source>
        <strain evidence="4 5">DSM 19619</strain>
    </source>
</reference>
<dbReference type="Proteomes" id="UP001242480">
    <property type="component" value="Unassembled WGS sequence"/>
</dbReference>
<keyword evidence="5" id="KW-1185">Reference proteome</keyword>
<evidence type="ECO:0000256" key="2">
    <source>
        <dbReference type="ARBA" id="ARBA00023239"/>
    </source>
</evidence>
<dbReference type="PANTHER" id="PTHR22789">
    <property type="entry name" value="FUCULOSE PHOSPHATE ALDOLASE"/>
    <property type="match status" value="1"/>
</dbReference>